<feature type="transmembrane region" description="Helical" evidence="1">
    <location>
        <begin position="169"/>
        <end position="188"/>
    </location>
</feature>
<feature type="transmembrane region" description="Helical" evidence="1">
    <location>
        <begin position="147"/>
        <end position="163"/>
    </location>
</feature>
<comment type="caution">
    <text evidence="2">The sequence shown here is derived from an EMBL/GenBank/DDBJ whole genome shotgun (WGS) entry which is preliminary data.</text>
</comment>
<keyword evidence="1" id="KW-0472">Membrane</keyword>
<feature type="transmembrane region" description="Helical" evidence="1">
    <location>
        <begin position="125"/>
        <end position="142"/>
    </location>
</feature>
<sequence>MTEQRTPVAWLDNSLGAVPLARVFALGGTVGLLASFLFVLYDVVGTVGDPTLFYPVVLATLLSATLLSRVLDLTGALVVTALLFVTGTGWHILTLDVNVDMLTLVSNNVELLTGESVLRIRQADVWALTVVPTPVFVTWYLALREHYLGAVVAGGGMLTYVVLTGDAGTTVTLLGVVSGAVVVAFGEIEVGGWPGAADQAVVVLAVMVLVPLAVTIVPGGAASPVSFLGDDTGTMEGAVISDDSSLDIVGEVEQTAEPRFVVTSEEPRLWRTGSYDRYTGGGWIRTGGPRRLLRPMWTDHAVQPER</sequence>
<feature type="transmembrane region" description="Helical" evidence="1">
    <location>
        <begin position="200"/>
        <end position="221"/>
    </location>
</feature>
<accession>A0ABD5VX25</accession>
<feature type="transmembrane region" description="Helical" evidence="1">
    <location>
        <begin position="52"/>
        <end position="68"/>
    </location>
</feature>
<dbReference type="AlphaFoldDB" id="A0ABD5VX25"/>
<keyword evidence="1" id="KW-0812">Transmembrane</keyword>
<dbReference type="EMBL" id="JBHSZI010000001">
    <property type="protein sequence ID" value="MFC7057823.1"/>
    <property type="molecule type" value="Genomic_DNA"/>
</dbReference>
<feature type="transmembrane region" description="Helical" evidence="1">
    <location>
        <begin position="20"/>
        <end position="40"/>
    </location>
</feature>
<protein>
    <submittedName>
        <fullName evidence="2">Uncharacterized protein</fullName>
    </submittedName>
</protein>
<organism evidence="2 3">
    <name type="scientific">Halovenus salina</name>
    <dbReference type="NCBI Taxonomy" id="1510225"/>
    <lineage>
        <taxon>Archaea</taxon>
        <taxon>Methanobacteriati</taxon>
        <taxon>Methanobacteriota</taxon>
        <taxon>Stenosarchaea group</taxon>
        <taxon>Halobacteria</taxon>
        <taxon>Halobacteriales</taxon>
        <taxon>Haloarculaceae</taxon>
        <taxon>Halovenus</taxon>
    </lineage>
</organism>
<evidence type="ECO:0000313" key="3">
    <source>
        <dbReference type="Proteomes" id="UP001596445"/>
    </source>
</evidence>
<gene>
    <name evidence="2" type="ORF">ACFQQG_06135</name>
</gene>
<proteinExistence type="predicted"/>
<evidence type="ECO:0000313" key="2">
    <source>
        <dbReference type="EMBL" id="MFC7057823.1"/>
    </source>
</evidence>
<evidence type="ECO:0000256" key="1">
    <source>
        <dbReference type="SAM" id="Phobius"/>
    </source>
</evidence>
<name>A0ABD5VX25_9EURY</name>
<keyword evidence="3" id="KW-1185">Reference proteome</keyword>
<reference evidence="2 3" key="1">
    <citation type="journal article" date="2019" name="Int. J. Syst. Evol. Microbiol.">
        <title>The Global Catalogue of Microorganisms (GCM) 10K type strain sequencing project: providing services to taxonomists for standard genome sequencing and annotation.</title>
        <authorList>
            <consortium name="The Broad Institute Genomics Platform"/>
            <consortium name="The Broad Institute Genome Sequencing Center for Infectious Disease"/>
            <person name="Wu L."/>
            <person name="Ma J."/>
        </authorList>
    </citation>
    <scope>NUCLEOTIDE SEQUENCE [LARGE SCALE GENOMIC DNA]</scope>
    <source>
        <strain evidence="2 3">JCM 30072</strain>
    </source>
</reference>
<dbReference type="RefSeq" id="WP_382184608.1">
    <property type="nucleotide sequence ID" value="NZ_JBHSZI010000001.1"/>
</dbReference>
<feature type="transmembrane region" description="Helical" evidence="1">
    <location>
        <begin position="75"/>
        <end position="93"/>
    </location>
</feature>
<dbReference type="Proteomes" id="UP001596445">
    <property type="component" value="Unassembled WGS sequence"/>
</dbReference>
<keyword evidence="1" id="KW-1133">Transmembrane helix</keyword>